<feature type="signal peptide" evidence="1">
    <location>
        <begin position="1"/>
        <end position="18"/>
    </location>
</feature>
<evidence type="ECO:0000313" key="2">
    <source>
        <dbReference type="EMBL" id="GFY90118.1"/>
    </source>
</evidence>
<sequence length="182" mass="19785">MVVPIALLIVFVCSNVIGKRSEVSLTRRAVRRIALRRYVADDAEQSSHGFHVRIRFGVLLTSGKVRGRGGCGVGPNPVRVPLGFSGWGRGGVEGRLLGLGSKVLWVRRRGRVAFVRERRKGRGWWGGGLVVVTDAVEIEGRSWCSGSSGVRGRVGGGWEVEGGVGWWLDWARVESISNNTPP</sequence>
<keyword evidence="3" id="KW-1185">Reference proteome</keyword>
<feature type="chain" id="PRO_5029768797" description="Secreted protein" evidence="1">
    <location>
        <begin position="19"/>
        <end position="182"/>
    </location>
</feature>
<organism evidence="2 3">
    <name type="scientific">Actinidia rufa</name>
    <dbReference type="NCBI Taxonomy" id="165716"/>
    <lineage>
        <taxon>Eukaryota</taxon>
        <taxon>Viridiplantae</taxon>
        <taxon>Streptophyta</taxon>
        <taxon>Embryophyta</taxon>
        <taxon>Tracheophyta</taxon>
        <taxon>Spermatophyta</taxon>
        <taxon>Magnoliopsida</taxon>
        <taxon>eudicotyledons</taxon>
        <taxon>Gunneridae</taxon>
        <taxon>Pentapetalae</taxon>
        <taxon>asterids</taxon>
        <taxon>Ericales</taxon>
        <taxon>Actinidiaceae</taxon>
        <taxon>Actinidia</taxon>
    </lineage>
</organism>
<evidence type="ECO:0008006" key="4">
    <source>
        <dbReference type="Google" id="ProtNLM"/>
    </source>
</evidence>
<name>A0A7J0EUQ8_9ERIC</name>
<comment type="caution">
    <text evidence="2">The sequence shown here is derived from an EMBL/GenBank/DDBJ whole genome shotgun (WGS) entry which is preliminary data.</text>
</comment>
<dbReference type="AlphaFoldDB" id="A0A7J0EUQ8"/>
<proteinExistence type="predicted"/>
<dbReference type="EMBL" id="BJWL01000007">
    <property type="protein sequence ID" value="GFY90118.1"/>
    <property type="molecule type" value="Genomic_DNA"/>
</dbReference>
<reference evidence="2 3" key="1">
    <citation type="submission" date="2019-07" db="EMBL/GenBank/DDBJ databases">
        <title>De Novo Assembly of kiwifruit Actinidia rufa.</title>
        <authorList>
            <person name="Sugita-Konishi S."/>
            <person name="Sato K."/>
            <person name="Mori E."/>
            <person name="Abe Y."/>
            <person name="Kisaki G."/>
            <person name="Hamano K."/>
            <person name="Suezawa K."/>
            <person name="Otani M."/>
            <person name="Fukuda T."/>
            <person name="Manabe T."/>
            <person name="Gomi K."/>
            <person name="Tabuchi M."/>
            <person name="Akimitsu K."/>
            <person name="Kataoka I."/>
        </authorList>
    </citation>
    <scope>NUCLEOTIDE SEQUENCE [LARGE SCALE GENOMIC DNA]</scope>
    <source>
        <strain evidence="3">cv. Fuchu</strain>
    </source>
</reference>
<evidence type="ECO:0000256" key="1">
    <source>
        <dbReference type="SAM" id="SignalP"/>
    </source>
</evidence>
<evidence type="ECO:0000313" key="3">
    <source>
        <dbReference type="Proteomes" id="UP000585474"/>
    </source>
</evidence>
<dbReference type="Proteomes" id="UP000585474">
    <property type="component" value="Unassembled WGS sequence"/>
</dbReference>
<gene>
    <name evidence="2" type="ORF">Acr_07g0003150</name>
</gene>
<protein>
    <recommendedName>
        <fullName evidence="4">Secreted protein</fullName>
    </recommendedName>
</protein>
<accession>A0A7J0EUQ8</accession>
<keyword evidence="1" id="KW-0732">Signal</keyword>